<gene>
    <name evidence="3" type="ORF">HFQ381_LOCUS23992</name>
    <name evidence="2" type="ORF">LUA448_LOCUS9879</name>
</gene>
<evidence type="ECO:0000313" key="2">
    <source>
        <dbReference type="EMBL" id="CAF3320469.1"/>
    </source>
</evidence>
<dbReference type="Proteomes" id="UP000663833">
    <property type="component" value="Unassembled WGS sequence"/>
</dbReference>
<keyword evidence="1" id="KW-0812">Transmembrane</keyword>
<keyword evidence="1" id="KW-0472">Membrane</keyword>
<dbReference type="EMBL" id="CAJNYD010001151">
    <property type="protein sequence ID" value="CAF3320469.1"/>
    <property type="molecule type" value="Genomic_DNA"/>
</dbReference>
<dbReference type="SUPFAM" id="SSF81321">
    <property type="entry name" value="Family A G protein-coupled receptor-like"/>
    <property type="match status" value="1"/>
</dbReference>
<organism evidence="2 4">
    <name type="scientific">Rotaria socialis</name>
    <dbReference type="NCBI Taxonomy" id="392032"/>
    <lineage>
        <taxon>Eukaryota</taxon>
        <taxon>Metazoa</taxon>
        <taxon>Spiralia</taxon>
        <taxon>Gnathifera</taxon>
        <taxon>Rotifera</taxon>
        <taxon>Eurotatoria</taxon>
        <taxon>Bdelloidea</taxon>
        <taxon>Philodinida</taxon>
        <taxon>Philodinidae</taxon>
        <taxon>Rotaria</taxon>
    </lineage>
</organism>
<dbReference type="Proteomes" id="UP000663851">
    <property type="component" value="Unassembled WGS sequence"/>
</dbReference>
<dbReference type="EMBL" id="CAJOBO010002467">
    <property type="protein sequence ID" value="CAF4452440.1"/>
    <property type="molecule type" value="Genomic_DNA"/>
</dbReference>
<reference evidence="2" key="1">
    <citation type="submission" date="2021-02" db="EMBL/GenBank/DDBJ databases">
        <authorList>
            <person name="Nowell W R."/>
        </authorList>
    </citation>
    <scope>NUCLEOTIDE SEQUENCE</scope>
</reference>
<evidence type="ECO:0000313" key="4">
    <source>
        <dbReference type="Proteomes" id="UP000663833"/>
    </source>
</evidence>
<name>A0A817TW35_9BILA</name>
<protein>
    <recommendedName>
        <fullName evidence="5">G-protein coupled receptors family 1 profile domain-containing protein</fullName>
    </recommendedName>
</protein>
<keyword evidence="1" id="KW-1133">Transmembrane helix</keyword>
<dbReference type="AlphaFoldDB" id="A0A817TW35"/>
<evidence type="ECO:0000256" key="1">
    <source>
        <dbReference type="SAM" id="Phobius"/>
    </source>
</evidence>
<comment type="caution">
    <text evidence="2">The sequence shown here is derived from an EMBL/GenBank/DDBJ whole genome shotgun (WGS) entry which is preliminary data.</text>
</comment>
<feature type="transmembrane region" description="Helical" evidence="1">
    <location>
        <begin position="41"/>
        <end position="62"/>
    </location>
</feature>
<evidence type="ECO:0000313" key="3">
    <source>
        <dbReference type="EMBL" id="CAF4452440.1"/>
    </source>
</evidence>
<feature type="transmembrane region" description="Helical" evidence="1">
    <location>
        <begin position="74"/>
        <end position="98"/>
    </location>
</feature>
<proteinExistence type="predicted"/>
<sequence length="140" mass="16442">MIGLLTYRNVRFIAHVRHQPNHNRLSIWEHQMTRMMLTQTLLSILCTLPRVIFVIYSIATIGENTTRNFDQLSIIFTADYLSAFIVGINFASSFYIFLLSSPRFRRTIQIYLKHRFNLNHYQIDPTNIPIAVPTLSEHQC</sequence>
<accession>A0A817TW35</accession>
<evidence type="ECO:0008006" key="5">
    <source>
        <dbReference type="Google" id="ProtNLM"/>
    </source>
</evidence>
<dbReference type="Gene3D" id="1.20.1070.10">
    <property type="entry name" value="Rhodopsin 7-helix transmembrane proteins"/>
    <property type="match status" value="1"/>
</dbReference>